<dbReference type="NCBIfam" id="TIGR01024">
    <property type="entry name" value="rplS_bact"/>
    <property type="match status" value="1"/>
</dbReference>
<comment type="function">
    <text evidence="4">This protein is located at the 30S-50S ribosomal subunit interface and may play a role in the structure and function of the aminoacyl-tRNA binding site.</text>
</comment>
<reference evidence="5 6" key="1">
    <citation type="journal article" date="2015" name="Nature">
        <title>rRNA introns, odd ribosomes, and small enigmatic genomes across a large radiation of phyla.</title>
        <authorList>
            <person name="Brown C.T."/>
            <person name="Hug L.A."/>
            <person name="Thomas B.C."/>
            <person name="Sharon I."/>
            <person name="Castelle C.J."/>
            <person name="Singh A."/>
            <person name="Wilkins M.J."/>
            <person name="Williams K.H."/>
            <person name="Banfield J.F."/>
        </authorList>
    </citation>
    <scope>NUCLEOTIDE SEQUENCE [LARGE SCALE GENOMIC DNA]</scope>
</reference>
<name>A0A0G1AS21_9BACT</name>
<evidence type="ECO:0000313" key="5">
    <source>
        <dbReference type="EMBL" id="KKS63905.1"/>
    </source>
</evidence>
<dbReference type="GO" id="GO:0006412">
    <property type="term" value="P:translation"/>
    <property type="evidence" value="ECO:0007669"/>
    <property type="project" value="InterPro"/>
</dbReference>
<evidence type="ECO:0000256" key="4">
    <source>
        <dbReference type="RuleBase" id="RU000559"/>
    </source>
</evidence>
<comment type="similarity">
    <text evidence="1 4">Belongs to the bacterial ribosomal protein bL19 family.</text>
</comment>
<dbReference type="InterPro" id="IPR001857">
    <property type="entry name" value="Ribosomal_bL19"/>
</dbReference>
<evidence type="ECO:0000256" key="2">
    <source>
        <dbReference type="ARBA" id="ARBA00022980"/>
    </source>
</evidence>
<evidence type="ECO:0000256" key="1">
    <source>
        <dbReference type="ARBA" id="ARBA00005781"/>
    </source>
</evidence>
<dbReference type="EMBL" id="LCEB01000045">
    <property type="protein sequence ID" value="KKS63905.1"/>
    <property type="molecule type" value="Genomic_DNA"/>
</dbReference>
<keyword evidence="2 5" id="KW-0689">Ribosomal protein</keyword>
<proteinExistence type="inferred from homology"/>
<dbReference type="Gene3D" id="2.30.30.790">
    <property type="match status" value="1"/>
</dbReference>
<dbReference type="PRINTS" id="PR00061">
    <property type="entry name" value="RIBOSOMALL19"/>
</dbReference>
<accession>A0A0G1AS21</accession>
<evidence type="ECO:0000313" key="6">
    <source>
        <dbReference type="Proteomes" id="UP000034135"/>
    </source>
</evidence>
<dbReference type="PATRIC" id="fig|1618420.3.peg.488"/>
<dbReference type="Pfam" id="PF01245">
    <property type="entry name" value="Ribosomal_L19"/>
    <property type="match status" value="1"/>
</dbReference>
<dbReference type="AlphaFoldDB" id="A0A0G1AS21"/>
<dbReference type="InterPro" id="IPR038657">
    <property type="entry name" value="Ribosomal_bL19_sf"/>
</dbReference>
<dbReference type="SUPFAM" id="SSF50104">
    <property type="entry name" value="Translation proteins SH3-like domain"/>
    <property type="match status" value="1"/>
</dbReference>
<dbReference type="GO" id="GO:0022625">
    <property type="term" value="C:cytosolic large ribosomal subunit"/>
    <property type="evidence" value="ECO:0007669"/>
    <property type="project" value="TreeGrafter"/>
</dbReference>
<comment type="caution">
    <text evidence="5">The sequence shown here is derived from an EMBL/GenBank/DDBJ whole genome shotgun (WGS) entry which is preliminary data.</text>
</comment>
<dbReference type="GO" id="GO:0003735">
    <property type="term" value="F:structural constituent of ribosome"/>
    <property type="evidence" value="ECO:0007669"/>
    <property type="project" value="InterPro"/>
</dbReference>
<dbReference type="PANTHER" id="PTHR15680">
    <property type="entry name" value="RIBOSOMAL PROTEIN L19"/>
    <property type="match status" value="1"/>
</dbReference>
<organism evidence="5 6">
    <name type="scientific">Candidatus Daviesbacteria bacterium GW2011_GWA1_42_6</name>
    <dbReference type="NCBI Taxonomy" id="1618420"/>
    <lineage>
        <taxon>Bacteria</taxon>
        <taxon>Candidatus Daviesiibacteriota</taxon>
    </lineage>
</organism>
<gene>
    <name evidence="5" type="ORF">UV33_C0045G0002</name>
</gene>
<protein>
    <recommendedName>
        <fullName evidence="4">50S ribosomal protein L19</fullName>
    </recommendedName>
</protein>
<dbReference type="InterPro" id="IPR008991">
    <property type="entry name" value="Translation_prot_SH3-like_sf"/>
</dbReference>
<dbReference type="PANTHER" id="PTHR15680:SF9">
    <property type="entry name" value="LARGE RIBOSOMAL SUBUNIT PROTEIN BL19M"/>
    <property type="match status" value="1"/>
</dbReference>
<keyword evidence="3 4" id="KW-0687">Ribonucleoprotein</keyword>
<sequence length="104" mass="11786">MISANVKEQELKIGDTIRVHSTVVEGSKTRIQVFEGILISFSGRGENRTMTVRRIGTGGMGVERKWPLDGRSLVKVEVKKNAKKVRRSKLYYLRELTGKRAVRV</sequence>
<evidence type="ECO:0000256" key="3">
    <source>
        <dbReference type="ARBA" id="ARBA00023274"/>
    </source>
</evidence>
<dbReference type="Proteomes" id="UP000034135">
    <property type="component" value="Unassembled WGS sequence"/>
</dbReference>